<dbReference type="InterPro" id="IPR014044">
    <property type="entry name" value="CAP_dom"/>
</dbReference>
<keyword evidence="5" id="KW-1185">Reference proteome</keyword>
<feature type="chain" id="PRO_5012688698" evidence="2">
    <location>
        <begin position="21"/>
        <end position="412"/>
    </location>
</feature>
<dbReference type="CDD" id="cd05380">
    <property type="entry name" value="CAP_euk"/>
    <property type="match status" value="1"/>
</dbReference>
<dbReference type="PANTHER" id="PTHR10334">
    <property type="entry name" value="CYSTEINE-RICH SECRETORY PROTEIN-RELATED"/>
    <property type="match status" value="1"/>
</dbReference>
<keyword evidence="2" id="KW-0732">Signal</keyword>
<dbReference type="AlphaFoldDB" id="A0A1Y1VEZ0"/>
<feature type="domain" description="SCP" evidence="3">
    <location>
        <begin position="25"/>
        <end position="164"/>
    </location>
</feature>
<organism evidence="4 5">
    <name type="scientific">Piromyces finnis</name>
    <dbReference type="NCBI Taxonomy" id="1754191"/>
    <lineage>
        <taxon>Eukaryota</taxon>
        <taxon>Fungi</taxon>
        <taxon>Fungi incertae sedis</taxon>
        <taxon>Chytridiomycota</taxon>
        <taxon>Chytridiomycota incertae sedis</taxon>
        <taxon>Neocallimastigomycetes</taxon>
        <taxon>Neocallimastigales</taxon>
        <taxon>Neocallimastigaceae</taxon>
        <taxon>Piromyces</taxon>
    </lineage>
</organism>
<evidence type="ECO:0000313" key="5">
    <source>
        <dbReference type="Proteomes" id="UP000193719"/>
    </source>
</evidence>
<evidence type="ECO:0000256" key="2">
    <source>
        <dbReference type="SAM" id="SignalP"/>
    </source>
</evidence>
<sequence length="412" mass="44137">MKFNFSTLLSVAALLAGVNAKLSDSEKSKLLQLHKEARSRVGASNMKSIQWNEKLAAEAEAYATKCSVTVHSSRSSRLSESNGENLSWGGGSISELFSLWTDERKDLLNAGYVKKFGGALIGKVQVGHYSQVVWAKNDQVGCGAHSCGSATQLVCRYGTGNNIGEPVYVGGEGYSDSKSEKDKEPKHEEKKPEPKPTTRKTTTTTTTTTTTIKRTTTTTTKAPVTTKVAQATKNVVSTKVPAATKVPGSVTTSKVPAVTPAVKQVNPFVVPATKQAENPVTKQVENPVTKQVEKSATKKVNEKTEKKDNETNNKEIEGSEKSENKDEGGNGIVTGVAISGSVVGAAAAFAFVKKNPKKYEDIKRSISRGTTTIKRGATSITRRVTSKKTTPPVNANMNDYTYRADLSNILTA</sequence>
<dbReference type="PROSITE" id="PS01009">
    <property type="entry name" value="CRISP_1"/>
    <property type="match status" value="1"/>
</dbReference>
<dbReference type="InterPro" id="IPR001283">
    <property type="entry name" value="CRISP-related"/>
</dbReference>
<reference evidence="4 5" key="1">
    <citation type="submission" date="2016-08" db="EMBL/GenBank/DDBJ databases">
        <title>Genomes of anaerobic fungi encode conserved fungal cellulosomes for biomass hydrolysis.</title>
        <authorList>
            <consortium name="DOE Joint Genome Institute"/>
            <person name="Haitjema C.H."/>
            <person name="Gilmore S.P."/>
            <person name="Henske J.K."/>
            <person name="Solomon K.V."/>
            <person name="De Groot R."/>
            <person name="Kuo A."/>
            <person name="Mondo S.J."/>
            <person name="Salamov A.A."/>
            <person name="Labutti K."/>
            <person name="Zhao Z."/>
            <person name="Chiniquy J."/>
            <person name="Barry K."/>
            <person name="Brewer H.M."/>
            <person name="Purvine S.O."/>
            <person name="Wright A.T."/>
            <person name="Boxma B."/>
            <person name="Van Alen T."/>
            <person name="Hackstein J.H."/>
            <person name="Baker S.E."/>
            <person name="Grigoriev I.V."/>
            <person name="O'Malley M.A."/>
        </authorList>
    </citation>
    <scope>NUCLEOTIDE SEQUENCE [LARGE SCALE GENOMIC DNA]</scope>
    <source>
        <strain evidence="5">finn</strain>
    </source>
</reference>
<dbReference type="GO" id="GO:0005576">
    <property type="term" value="C:extracellular region"/>
    <property type="evidence" value="ECO:0007669"/>
    <property type="project" value="InterPro"/>
</dbReference>
<dbReference type="SUPFAM" id="SSF55797">
    <property type="entry name" value="PR-1-like"/>
    <property type="match status" value="1"/>
</dbReference>
<dbReference type="PRINTS" id="PR00838">
    <property type="entry name" value="V5ALLERGEN"/>
</dbReference>
<dbReference type="OrthoDB" id="337038at2759"/>
<dbReference type="Gene3D" id="3.40.33.10">
    <property type="entry name" value="CAP"/>
    <property type="match status" value="1"/>
</dbReference>
<feature type="region of interest" description="Disordered" evidence="1">
    <location>
        <begin position="168"/>
        <end position="218"/>
    </location>
</feature>
<feature type="compositionally biased region" description="Polar residues" evidence="1">
    <location>
        <begin position="280"/>
        <end position="289"/>
    </location>
</feature>
<evidence type="ECO:0000256" key="1">
    <source>
        <dbReference type="SAM" id="MobiDB-lite"/>
    </source>
</evidence>
<dbReference type="InterPro" id="IPR002413">
    <property type="entry name" value="V5_allergen-like"/>
</dbReference>
<reference evidence="4 5" key="2">
    <citation type="submission" date="2016-08" db="EMBL/GenBank/DDBJ databases">
        <title>Pervasive Adenine N6-methylation of Active Genes in Fungi.</title>
        <authorList>
            <consortium name="DOE Joint Genome Institute"/>
            <person name="Mondo S.J."/>
            <person name="Dannebaum R.O."/>
            <person name="Kuo R.C."/>
            <person name="Labutti K."/>
            <person name="Haridas S."/>
            <person name="Kuo A."/>
            <person name="Salamov A."/>
            <person name="Ahrendt S.R."/>
            <person name="Lipzen A."/>
            <person name="Sullivan W."/>
            <person name="Andreopoulos W.B."/>
            <person name="Clum A."/>
            <person name="Lindquist E."/>
            <person name="Daum C."/>
            <person name="Ramamoorthy G.K."/>
            <person name="Gryganskyi A."/>
            <person name="Culley D."/>
            <person name="Magnuson J.K."/>
            <person name="James T.Y."/>
            <person name="O'Malley M.A."/>
            <person name="Stajich J.E."/>
            <person name="Spatafora J.W."/>
            <person name="Visel A."/>
            <person name="Grigoriev I.V."/>
        </authorList>
    </citation>
    <scope>NUCLEOTIDE SEQUENCE [LARGE SCALE GENOMIC DNA]</scope>
    <source>
        <strain evidence="5">finn</strain>
    </source>
</reference>
<dbReference type="InterPro" id="IPR018244">
    <property type="entry name" value="Allrgn_V5/Tpx1_CS"/>
</dbReference>
<gene>
    <name evidence="4" type="ORF">BCR36DRAFT_321815</name>
</gene>
<dbReference type="Proteomes" id="UP000193719">
    <property type="component" value="Unassembled WGS sequence"/>
</dbReference>
<dbReference type="EMBL" id="MCFH01000010">
    <property type="protein sequence ID" value="ORX54647.1"/>
    <property type="molecule type" value="Genomic_DNA"/>
</dbReference>
<protein>
    <submittedName>
        <fullName evidence="4">PR-1-like protein</fullName>
    </submittedName>
</protein>
<evidence type="ECO:0000313" key="4">
    <source>
        <dbReference type="EMBL" id="ORX54647.1"/>
    </source>
</evidence>
<evidence type="ECO:0000259" key="3">
    <source>
        <dbReference type="SMART" id="SM00198"/>
    </source>
</evidence>
<accession>A0A1Y1VEZ0</accession>
<name>A0A1Y1VEZ0_9FUNG</name>
<feature type="region of interest" description="Disordered" evidence="1">
    <location>
        <begin position="280"/>
        <end position="329"/>
    </location>
</feature>
<feature type="signal peptide" evidence="2">
    <location>
        <begin position="1"/>
        <end position="20"/>
    </location>
</feature>
<dbReference type="STRING" id="1754191.A0A1Y1VEZ0"/>
<dbReference type="PRINTS" id="PR00837">
    <property type="entry name" value="V5TPXLIKE"/>
</dbReference>
<feature type="compositionally biased region" description="Basic and acidic residues" evidence="1">
    <location>
        <begin position="291"/>
        <end position="328"/>
    </location>
</feature>
<feature type="compositionally biased region" description="Low complexity" evidence="1">
    <location>
        <begin position="199"/>
        <end position="218"/>
    </location>
</feature>
<dbReference type="SMART" id="SM00198">
    <property type="entry name" value="SCP"/>
    <property type="match status" value="1"/>
</dbReference>
<proteinExistence type="predicted"/>
<comment type="caution">
    <text evidence="4">The sequence shown here is derived from an EMBL/GenBank/DDBJ whole genome shotgun (WGS) entry which is preliminary data.</text>
</comment>
<dbReference type="Pfam" id="PF00188">
    <property type="entry name" value="CAP"/>
    <property type="match status" value="1"/>
</dbReference>
<dbReference type="InterPro" id="IPR035940">
    <property type="entry name" value="CAP_sf"/>
</dbReference>
<feature type="compositionally biased region" description="Basic and acidic residues" evidence="1">
    <location>
        <begin position="175"/>
        <end position="196"/>
    </location>
</feature>